<dbReference type="GO" id="GO:0005739">
    <property type="term" value="C:mitochondrion"/>
    <property type="evidence" value="ECO:0007669"/>
    <property type="project" value="TreeGrafter"/>
</dbReference>
<dbReference type="Proteomes" id="UP000324705">
    <property type="component" value="Chromosome 7A"/>
</dbReference>
<dbReference type="AlphaFoldDB" id="A0A9R1BK84"/>
<dbReference type="EMBL" id="LT934123">
    <property type="protein sequence ID" value="VAI71656.1"/>
    <property type="molecule type" value="Genomic_DNA"/>
</dbReference>
<dbReference type="InterPro" id="IPR045864">
    <property type="entry name" value="aa-tRNA-synth_II/BPL/LPL"/>
</dbReference>
<gene>
    <name evidence="1" type="ORF">TRITD_7Av1G051070</name>
</gene>
<accession>A0A9R1BK84</accession>
<dbReference type="Gene3D" id="3.30.930.10">
    <property type="entry name" value="Bira Bifunctional Protein, Domain 2"/>
    <property type="match status" value="2"/>
</dbReference>
<reference evidence="1 2" key="1">
    <citation type="submission" date="2017-09" db="EMBL/GenBank/DDBJ databases">
        <authorList>
            <consortium name="International Durum Wheat Genome Sequencing Consortium (IDWGSC)"/>
            <person name="Milanesi L."/>
        </authorList>
    </citation>
    <scope>NUCLEOTIDE SEQUENCE [LARGE SCALE GENOMIC DNA]</scope>
    <source>
        <strain evidence="2">cv. Svevo</strain>
    </source>
</reference>
<dbReference type="PANTHER" id="PTHR11476:SF7">
    <property type="entry name" value="HISTIDINE--TRNA LIGASE"/>
    <property type="match status" value="1"/>
</dbReference>
<proteinExistence type="predicted"/>
<protein>
    <submittedName>
        <fullName evidence="1">Uncharacterized protein</fullName>
    </submittedName>
</protein>
<dbReference type="GO" id="GO:0032543">
    <property type="term" value="P:mitochondrial translation"/>
    <property type="evidence" value="ECO:0007669"/>
    <property type="project" value="TreeGrafter"/>
</dbReference>
<dbReference type="PANTHER" id="PTHR11476">
    <property type="entry name" value="HISTIDYL-TRNA SYNTHETASE"/>
    <property type="match status" value="1"/>
</dbReference>
<sequence>MANVLGELNAPVRLRKWDAAAAETGKRKEEEEALMGLATSLVRSAHLMCKLSFPRWRLCARTIADAELWEKLAASSSSSDKSCGFFSGCGLGKTKLPLLFDPIHRLPELCSLRYDLTIPFARYLAMNNIYNALRRKLLDVMLEFCGVPPEKFRMVCSSINKLDKRTFEEV</sequence>
<dbReference type="GO" id="GO:0005829">
    <property type="term" value="C:cytosol"/>
    <property type="evidence" value="ECO:0007669"/>
    <property type="project" value="TreeGrafter"/>
</dbReference>
<dbReference type="GO" id="GO:0004821">
    <property type="term" value="F:histidine-tRNA ligase activity"/>
    <property type="evidence" value="ECO:0007669"/>
    <property type="project" value="TreeGrafter"/>
</dbReference>
<dbReference type="GO" id="GO:0003723">
    <property type="term" value="F:RNA binding"/>
    <property type="evidence" value="ECO:0007669"/>
    <property type="project" value="TreeGrafter"/>
</dbReference>
<dbReference type="Gramene" id="TRITD7Av1G051070.1">
    <property type="protein sequence ID" value="TRITD7Av1G051070.1"/>
    <property type="gene ID" value="TRITD7Av1G051070"/>
</dbReference>
<dbReference type="GO" id="GO:0006427">
    <property type="term" value="P:histidyl-tRNA aminoacylation"/>
    <property type="evidence" value="ECO:0007669"/>
    <property type="project" value="TreeGrafter"/>
</dbReference>
<evidence type="ECO:0000313" key="1">
    <source>
        <dbReference type="EMBL" id="VAI71656.1"/>
    </source>
</evidence>
<name>A0A9R1BK84_TRITD</name>
<evidence type="ECO:0000313" key="2">
    <source>
        <dbReference type="Proteomes" id="UP000324705"/>
    </source>
</evidence>
<keyword evidence="2" id="KW-1185">Reference proteome</keyword>
<organism evidence="1 2">
    <name type="scientific">Triticum turgidum subsp. durum</name>
    <name type="common">Durum wheat</name>
    <name type="synonym">Triticum durum</name>
    <dbReference type="NCBI Taxonomy" id="4567"/>
    <lineage>
        <taxon>Eukaryota</taxon>
        <taxon>Viridiplantae</taxon>
        <taxon>Streptophyta</taxon>
        <taxon>Embryophyta</taxon>
        <taxon>Tracheophyta</taxon>
        <taxon>Spermatophyta</taxon>
        <taxon>Magnoliopsida</taxon>
        <taxon>Liliopsida</taxon>
        <taxon>Poales</taxon>
        <taxon>Poaceae</taxon>
        <taxon>BOP clade</taxon>
        <taxon>Pooideae</taxon>
        <taxon>Triticodae</taxon>
        <taxon>Triticeae</taxon>
        <taxon>Triticinae</taxon>
        <taxon>Triticum</taxon>
    </lineage>
</organism>